<dbReference type="Gene3D" id="3.40.1190.20">
    <property type="match status" value="1"/>
</dbReference>
<evidence type="ECO:0000256" key="1">
    <source>
        <dbReference type="ARBA" id="ARBA00022679"/>
    </source>
</evidence>
<dbReference type="GO" id="GO:0046872">
    <property type="term" value="F:metal ion binding"/>
    <property type="evidence" value="ECO:0007669"/>
    <property type="project" value="UniProtKB-KW"/>
</dbReference>
<organism evidence="9">
    <name type="scientific">Drosophila simulans</name>
    <name type="common">Fruit fly</name>
    <dbReference type="NCBI Taxonomy" id="7240"/>
    <lineage>
        <taxon>Eukaryota</taxon>
        <taxon>Metazoa</taxon>
        <taxon>Ecdysozoa</taxon>
        <taxon>Arthropoda</taxon>
        <taxon>Hexapoda</taxon>
        <taxon>Insecta</taxon>
        <taxon>Pterygota</taxon>
        <taxon>Neoptera</taxon>
        <taxon>Endopterygota</taxon>
        <taxon>Diptera</taxon>
        <taxon>Brachycera</taxon>
        <taxon>Muscomorpha</taxon>
        <taxon>Ephydroidea</taxon>
        <taxon>Drosophilidae</taxon>
        <taxon>Drosophila</taxon>
        <taxon>Sophophora</taxon>
    </lineage>
</organism>
<dbReference type="GO" id="GO:0004730">
    <property type="term" value="F:pseudouridylate synthase activity"/>
    <property type="evidence" value="ECO:0007669"/>
    <property type="project" value="InterPro"/>
</dbReference>
<keyword evidence="3" id="KW-0418">Kinase</keyword>
<reference evidence="9" key="2">
    <citation type="submission" date="2014-06" db="EMBL/GenBank/DDBJ databases">
        <authorList>
            <person name="Hu T."/>
            <person name="Eisen M.B."/>
            <person name="Thornton K.R."/>
            <person name="Andolfatto P."/>
        </authorList>
    </citation>
    <scope>NUCLEOTIDE SEQUENCE</scope>
    <source>
        <strain evidence="9">W501</strain>
    </source>
</reference>
<evidence type="ECO:0000259" key="8">
    <source>
        <dbReference type="Pfam" id="PF00294"/>
    </source>
</evidence>
<keyword evidence="1 9" id="KW-0808">Transferase</keyword>
<name>A0A0J9QU64_DROSI</name>
<keyword evidence="4 9" id="KW-0378">Hydrolase</keyword>
<dbReference type="Bgee" id="FBgn0194424">
    <property type="expression patterns" value="Expressed in male reproductive system and 3 other cell types or tissues"/>
</dbReference>
<reference evidence="9" key="3">
    <citation type="submission" date="2015-04" db="EMBL/GenBank/DDBJ databases">
        <authorList>
            <consortium name="FlyBase"/>
        </authorList>
    </citation>
    <scope>NUCLEOTIDE SEQUENCE</scope>
    <source>
        <strain evidence="9">W501</strain>
    </source>
</reference>
<gene>
    <name evidence="9" type="primary">Dsim\GD23033</name>
    <name evidence="9" type="ORF">Dsimw501_GD23033</name>
</gene>
<accession>A0A0J9QU64</accession>
<dbReference type="InterPro" id="IPR002173">
    <property type="entry name" value="Carboh/pur_kinase_PfkB_CS"/>
</dbReference>
<evidence type="ECO:0000256" key="7">
    <source>
        <dbReference type="ARBA" id="ARBA00023295"/>
    </source>
</evidence>
<dbReference type="EMBL" id="CM002910">
    <property type="protein sequence ID" value="KMY87339.1"/>
    <property type="molecule type" value="Genomic_DNA"/>
</dbReference>
<dbReference type="OrthoDB" id="198885at2759"/>
<evidence type="ECO:0000256" key="6">
    <source>
        <dbReference type="ARBA" id="ARBA00023239"/>
    </source>
</evidence>
<dbReference type="Pfam" id="PF04227">
    <property type="entry name" value="Indigoidine_A"/>
    <property type="match status" value="1"/>
</dbReference>
<dbReference type="Proteomes" id="UP000035880">
    <property type="component" value="Chromosome 2L"/>
</dbReference>
<evidence type="ECO:0000256" key="4">
    <source>
        <dbReference type="ARBA" id="ARBA00022801"/>
    </source>
</evidence>
<dbReference type="InterPro" id="IPR007342">
    <property type="entry name" value="PsuG"/>
</dbReference>
<dbReference type="PANTHER" id="PTHR42909">
    <property type="entry name" value="ZGC:136858"/>
    <property type="match status" value="1"/>
</dbReference>
<dbReference type="GO" id="GO:0016301">
    <property type="term" value="F:kinase activity"/>
    <property type="evidence" value="ECO:0007669"/>
    <property type="project" value="UniProtKB-KW"/>
</dbReference>
<dbReference type="Pfam" id="PF00294">
    <property type="entry name" value="PfkB"/>
    <property type="match status" value="1"/>
</dbReference>
<dbReference type="GO" id="GO:0006796">
    <property type="term" value="P:phosphate-containing compound metabolic process"/>
    <property type="evidence" value="ECO:0007669"/>
    <property type="project" value="UniProtKB-ARBA"/>
</dbReference>
<protein>
    <recommendedName>
        <fullName evidence="8">Carbohydrate kinase PfkB domain-containing protein</fullName>
    </recommendedName>
</protein>
<evidence type="ECO:0000256" key="5">
    <source>
        <dbReference type="ARBA" id="ARBA00023211"/>
    </source>
</evidence>
<dbReference type="AlphaFoldDB" id="A0A0J9QU64"/>
<keyword evidence="6" id="KW-0456">Lyase</keyword>
<keyword evidence="5" id="KW-0464">Manganese</keyword>
<evidence type="ECO:0000256" key="3">
    <source>
        <dbReference type="ARBA" id="ARBA00022777"/>
    </source>
</evidence>
<dbReference type="HAMAP" id="MF_01876">
    <property type="entry name" value="PsiMP_glycosidase"/>
    <property type="match status" value="1"/>
</dbReference>
<dbReference type="CDD" id="cd01941">
    <property type="entry name" value="YeiC_kinase_like"/>
    <property type="match status" value="1"/>
</dbReference>
<dbReference type="InterPro" id="IPR011611">
    <property type="entry name" value="PfkB_dom"/>
</dbReference>
<evidence type="ECO:0000313" key="9">
    <source>
        <dbReference type="EMBL" id="KMY87339.1"/>
    </source>
</evidence>
<feature type="domain" description="Carbohydrate kinase PfkB" evidence="8">
    <location>
        <begin position="347"/>
        <end position="672"/>
    </location>
</feature>
<sequence length="700" mass="76425">MLLRKCFLFPFPAVRLVRRSLHRKHDHIVLHPEIRQALQLQKPVVALESTIITHGMPMPENVVTALAVEEQVRQNGAIPATIGILDGRIKVGLTREELTSLAEKPRDQVIKCSRRDLPFVVSRRQSGGTTVAATMIIAHRVGIRVFATGGIGGVHRDGHESLDVSADLTELGRTPVAVVCSGVKSILDIPRTLEFLETQGVCVASFDSPGGVFPDFYTRDSGCTVPYNLKSAQEAAELLRSWRELKMESGLVIGVPIPEEFAADKFKIEEAIKEATAQARAQGISGKEVTPFLLAAIAKITEGRSLKSNIALIKNNAKVAAQIAASLCDVSTKLESPVQKAIDRKPLVVGASILDLSFKVDDQKRDMKLDGATYSAVAKQAAGGVGRNIAEGIYKLYGDVNLISAVGNDQMGQTLLQMMPKALKRGLIVADNHNTSLCSLIFDKFGDCKLILGNMEIHQSITAETLQAHYQLFREAPLIIMDSNISEQAMASILQQAQINKIPVFFEPTDMFIAGKPFKLLPELTKNIRLIKPNLQELKTITEAITGETVKWNPDTKQPQAELVQQAKSLIKKIDSHFNCIIATLSDHGVLLSYRGDAENDARLLLDVSKPTPSHSTRFYPAPMVHNIVNVSGAGDSFCAGFITALLRGRSLDECIAGGFVAAERALQSESAVPATYFSNQESFESRYKHTARIIQQQSI</sequence>
<dbReference type="InterPro" id="IPR022830">
    <property type="entry name" value="Indigdn_synthA-like"/>
</dbReference>
<evidence type="ECO:0000256" key="2">
    <source>
        <dbReference type="ARBA" id="ARBA00022723"/>
    </source>
</evidence>
<dbReference type="InterPro" id="IPR029056">
    <property type="entry name" value="Ribokinase-like"/>
</dbReference>
<proteinExistence type="inferred from homology"/>
<dbReference type="SUPFAM" id="SSF53613">
    <property type="entry name" value="Ribokinase-like"/>
    <property type="match status" value="1"/>
</dbReference>
<reference evidence="9" key="1">
    <citation type="journal article" date="2013" name="Genome Res.">
        <title>A second-generation assembly of the Drosophila simulans genome provides new insights into patterns of lineage-specific divergence.</title>
        <authorList>
            <person name="Hu T.T."/>
            <person name="Eisen M.B."/>
            <person name="Thornton K.R."/>
            <person name="Andolfatto P."/>
        </authorList>
    </citation>
    <scope>NUCLEOTIDE SEQUENCE [LARGE SCALE GENOMIC DNA]</scope>
    <source>
        <strain evidence="9">W501</strain>
    </source>
</reference>
<dbReference type="GO" id="GO:0016798">
    <property type="term" value="F:hydrolase activity, acting on glycosyl bonds"/>
    <property type="evidence" value="ECO:0007669"/>
    <property type="project" value="UniProtKB-KW"/>
</dbReference>
<keyword evidence="2" id="KW-0479">Metal-binding</keyword>
<dbReference type="PROSITE" id="PS00584">
    <property type="entry name" value="PFKB_KINASES_2"/>
    <property type="match status" value="1"/>
</dbReference>
<dbReference type="KEGG" id="dsi:Dsimw501_GD23033"/>
<dbReference type="SUPFAM" id="SSF110581">
    <property type="entry name" value="Indigoidine synthase A-like"/>
    <property type="match status" value="1"/>
</dbReference>
<dbReference type="PANTHER" id="PTHR42909:SF1">
    <property type="entry name" value="CARBOHYDRATE KINASE PFKB DOMAIN-CONTAINING PROTEIN"/>
    <property type="match status" value="1"/>
</dbReference>
<dbReference type="Gene3D" id="3.40.1790.10">
    <property type="entry name" value="Indigoidine synthase domain"/>
    <property type="match status" value="1"/>
</dbReference>
<dbReference type="GO" id="GO:0005737">
    <property type="term" value="C:cytoplasm"/>
    <property type="evidence" value="ECO:0007669"/>
    <property type="project" value="TreeGrafter"/>
</dbReference>
<keyword evidence="7 9" id="KW-0326">Glycosidase</keyword>